<reference evidence="2" key="1">
    <citation type="submission" date="2022-03" db="EMBL/GenBank/DDBJ databases">
        <authorList>
            <person name="Martin C."/>
        </authorList>
    </citation>
    <scope>NUCLEOTIDE SEQUENCE</scope>
</reference>
<name>A0A8S4N8M3_OWEFU</name>
<dbReference type="GO" id="GO:0005096">
    <property type="term" value="F:GTPase activator activity"/>
    <property type="evidence" value="ECO:0007669"/>
    <property type="project" value="TreeGrafter"/>
</dbReference>
<gene>
    <name evidence="2" type="ORF">OFUS_LOCUS4185</name>
</gene>
<keyword evidence="3" id="KW-1185">Reference proteome</keyword>
<comment type="caution">
    <text evidence="2">The sequence shown here is derived from an EMBL/GenBank/DDBJ whole genome shotgun (WGS) entry which is preliminary data.</text>
</comment>
<dbReference type="OrthoDB" id="67155at2759"/>
<evidence type="ECO:0000313" key="2">
    <source>
        <dbReference type="EMBL" id="CAH1777094.1"/>
    </source>
</evidence>
<dbReference type="PANTHER" id="PTHR12771">
    <property type="entry name" value="ENGULFMENT AND CELL MOTILITY"/>
    <property type="match status" value="1"/>
</dbReference>
<dbReference type="InterPro" id="IPR006816">
    <property type="entry name" value="ELMO_dom"/>
</dbReference>
<dbReference type="PROSITE" id="PS51335">
    <property type="entry name" value="ELMO"/>
    <property type="match status" value="1"/>
</dbReference>
<dbReference type="Proteomes" id="UP000749559">
    <property type="component" value="Unassembled WGS sequence"/>
</dbReference>
<dbReference type="AlphaFoldDB" id="A0A8S4N8M3"/>
<protein>
    <recommendedName>
        <fullName evidence="1">ELMO domain-containing protein</fullName>
    </recommendedName>
</protein>
<feature type="domain" description="ELMO" evidence="1">
    <location>
        <begin position="112"/>
        <end position="268"/>
    </location>
</feature>
<dbReference type="Pfam" id="PF04727">
    <property type="entry name" value="ELMO_CED12"/>
    <property type="match status" value="1"/>
</dbReference>
<dbReference type="EMBL" id="CAIIXF020000002">
    <property type="protein sequence ID" value="CAH1777094.1"/>
    <property type="molecule type" value="Genomic_DNA"/>
</dbReference>
<dbReference type="InterPro" id="IPR050868">
    <property type="entry name" value="ELMO_domain-containing"/>
</dbReference>
<dbReference type="PANTHER" id="PTHR12771:SF51">
    <property type="entry name" value="LD01482P"/>
    <property type="match status" value="1"/>
</dbReference>
<accession>A0A8S4N8M3</accession>
<sequence>MDLSCLFVNFYGYKLQRSCCNGKYSCGMRAYKVEKSLQHSKTPGLKRLLVEDNINIDHAVEEILLIKSVSPEVYPQFGHALKTCLCQICGYRQLIQQLEIIRKTKYSSENHQHEAMIMQLWETLMPNEPLESRISKQWQEIGFQGDDPKTDFRGMGLLGLQNLVFFVTQFTDTARQVFSHSLHPQMGYSFAIVGINLSHMTYQLMQSGALKTHFYNLVLGKPRIEHFHQVYCYLFFEFDKFWFSEKPRDIMEFNRIKEKFQRKILTQLKNKSTTLHSGFVQESSV</sequence>
<evidence type="ECO:0000259" key="1">
    <source>
        <dbReference type="PROSITE" id="PS51335"/>
    </source>
</evidence>
<organism evidence="2 3">
    <name type="scientific">Owenia fusiformis</name>
    <name type="common">Polychaete worm</name>
    <dbReference type="NCBI Taxonomy" id="6347"/>
    <lineage>
        <taxon>Eukaryota</taxon>
        <taxon>Metazoa</taxon>
        <taxon>Spiralia</taxon>
        <taxon>Lophotrochozoa</taxon>
        <taxon>Annelida</taxon>
        <taxon>Polychaeta</taxon>
        <taxon>Sedentaria</taxon>
        <taxon>Canalipalpata</taxon>
        <taxon>Sabellida</taxon>
        <taxon>Oweniida</taxon>
        <taxon>Oweniidae</taxon>
        <taxon>Owenia</taxon>
    </lineage>
</organism>
<evidence type="ECO:0000313" key="3">
    <source>
        <dbReference type="Proteomes" id="UP000749559"/>
    </source>
</evidence>
<proteinExistence type="predicted"/>